<dbReference type="OrthoDB" id="430044at2759"/>
<dbReference type="EMBL" id="KB300467">
    <property type="protein sequence ID" value="ELU06741.1"/>
    <property type="molecule type" value="Genomic_DNA"/>
</dbReference>
<dbReference type="PANTHER" id="PTHR45739:SF12">
    <property type="entry name" value="CHONDROITIN SULFATE PROTEOGLYCAN 4-LIKE ISOFORM X2"/>
    <property type="match status" value="1"/>
</dbReference>
<dbReference type="InterPro" id="IPR039005">
    <property type="entry name" value="CSPG_rpt"/>
</dbReference>
<dbReference type="PROSITE" id="PS51854">
    <property type="entry name" value="CSPG"/>
    <property type="match status" value="8"/>
</dbReference>
<feature type="domain" description="Laminin G" evidence="6">
    <location>
        <begin position="1"/>
        <end position="173"/>
    </location>
</feature>
<feature type="repeat" description="CSPG" evidence="5">
    <location>
        <begin position="893"/>
        <end position="987"/>
    </location>
</feature>
<feature type="repeat" description="CSPG" evidence="5">
    <location>
        <begin position="541"/>
        <end position="637"/>
    </location>
</feature>
<feature type="repeat" description="CSPG" evidence="5">
    <location>
        <begin position="1126"/>
        <end position="1215"/>
    </location>
</feature>
<keyword evidence="2" id="KW-0677">Repeat</keyword>
<dbReference type="FunCoup" id="R7UTM2">
    <property type="interactions" value="14"/>
</dbReference>
<dbReference type="STRING" id="283909.R7UTM2"/>
<dbReference type="HOGENOM" id="CLU_000473_1_1_1"/>
<dbReference type="EMBL" id="AMQN01007345">
    <property type="status" value="NOT_ANNOTATED_CDS"/>
    <property type="molecule type" value="Genomic_DNA"/>
</dbReference>
<dbReference type="PROSITE" id="PS50025">
    <property type="entry name" value="LAM_G_DOMAIN"/>
    <property type="match status" value="2"/>
</dbReference>
<evidence type="ECO:0000259" key="6">
    <source>
        <dbReference type="PROSITE" id="PS50025"/>
    </source>
</evidence>
<evidence type="ECO:0000313" key="8">
    <source>
        <dbReference type="EnsemblMetazoa" id="CapteP71887"/>
    </source>
</evidence>
<dbReference type="InterPro" id="IPR001791">
    <property type="entry name" value="Laminin_G"/>
</dbReference>
<protein>
    <recommendedName>
        <fullName evidence="6">Laminin G domain-containing protein</fullName>
    </recommendedName>
</protein>
<dbReference type="Proteomes" id="UP000014760">
    <property type="component" value="Unassembled WGS sequence"/>
</dbReference>
<evidence type="ECO:0000256" key="2">
    <source>
        <dbReference type="ARBA" id="ARBA00022737"/>
    </source>
</evidence>
<dbReference type="PANTHER" id="PTHR45739">
    <property type="entry name" value="MATRIX PROTEIN, PUTATIVE-RELATED"/>
    <property type="match status" value="1"/>
</dbReference>
<reference evidence="7 9" key="2">
    <citation type="journal article" date="2013" name="Nature">
        <title>Insights into bilaterian evolution from three spiralian genomes.</title>
        <authorList>
            <person name="Simakov O."/>
            <person name="Marletaz F."/>
            <person name="Cho S.J."/>
            <person name="Edsinger-Gonzales E."/>
            <person name="Havlak P."/>
            <person name="Hellsten U."/>
            <person name="Kuo D.H."/>
            <person name="Larsson T."/>
            <person name="Lv J."/>
            <person name="Arendt D."/>
            <person name="Savage R."/>
            <person name="Osoegawa K."/>
            <person name="de Jong P."/>
            <person name="Grimwood J."/>
            <person name="Chapman J.A."/>
            <person name="Shapiro H."/>
            <person name="Aerts A."/>
            <person name="Otillar R.P."/>
            <person name="Terry A.Y."/>
            <person name="Boore J.L."/>
            <person name="Grigoriev I.V."/>
            <person name="Lindberg D.R."/>
            <person name="Seaver E.C."/>
            <person name="Weisblat D.A."/>
            <person name="Putnam N.H."/>
            <person name="Rokhsar D.S."/>
        </authorList>
    </citation>
    <scope>NUCLEOTIDE SEQUENCE</scope>
    <source>
        <strain evidence="7 9">I ESC-2004</strain>
    </source>
</reference>
<organism evidence="7">
    <name type="scientific">Capitella teleta</name>
    <name type="common">Polychaete worm</name>
    <dbReference type="NCBI Taxonomy" id="283909"/>
    <lineage>
        <taxon>Eukaryota</taxon>
        <taxon>Metazoa</taxon>
        <taxon>Spiralia</taxon>
        <taxon>Lophotrochozoa</taxon>
        <taxon>Annelida</taxon>
        <taxon>Polychaeta</taxon>
        <taxon>Sedentaria</taxon>
        <taxon>Scolecida</taxon>
        <taxon>Capitellidae</taxon>
        <taxon>Capitella</taxon>
    </lineage>
</organism>
<feature type="non-terminal residue" evidence="7">
    <location>
        <position position="1973"/>
    </location>
</feature>
<dbReference type="InterPro" id="IPR051561">
    <property type="entry name" value="FRAS1_ECM"/>
</dbReference>
<feature type="repeat" description="CSPG" evidence="5">
    <location>
        <begin position="413"/>
        <end position="510"/>
    </location>
</feature>
<dbReference type="OMA" id="QCKVIPL"/>
<dbReference type="SMART" id="SM00282">
    <property type="entry name" value="LamG"/>
    <property type="match status" value="2"/>
</dbReference>
<keyword evidence="3" id="KW-0325">Glycoprotein</keyword>
<evidence type="ECO:0000313" key="7">
    <source>
        <dbReference type="EMBL" id="ELU06741.1"/>
    </source>
</evidence>
<feature type="repeat" description="CSPG" evidence="5">
    <location>
        <begin position="1237"/>
        <end position="1328"/>
    </location>
</feature>
<evidence type="ECO:0000256" key="3">
    <source>
        <dbReference type="ARBA" id="ARBA00023180"/>
    </source>
</evidence>
<keyword evidence="1" id="KW-0732">Signal</keyword>
<sequence length="1973" mass="222559">AAFFGDGHIHLPLDDSSSETNLQLQFRTSRSDGLLFLAAGSTDYCVIELVDGMVRVHINLGSGDTTLGSPPGVVYNDLQWHQLDLQRSQDKIRLTIDNIYPEETTTPGAFFELNIDKGLFLGGVGSFNPDVFFGNYKYFRGCLQGVQFNSVDVFHAARQQVEPMNVYGVEWECSAEFSATSDQPLSFLHNTSFISFPSLQTRQDLRITFDIKTRADRALLVYNSGRSADSDIFALEVVRGSLKLTLNKGGGFLEVISRRLLNDGLWHHVEVVVDRLNAHLTVDGHRKESRLNFGENIFLDLHDALFVGGVGAVARSFAIHQSLHSLHGTHAASGSFIGCLHNFKVDGRLLGFREARVSRGLRPECVWNYPCMSSPCVDGATCEEEGFYYYRCLCPEGNCFKTGATGEGDSVTPISDVVHVQDIVLREGSHVALTASNIDLIENPSEHDIRDSAVIFKVTRPPAHGNITVDGISIANQDVIFTLLDLAALRVRYSHDGSEEGSDSFGLQLEFLDTTEETPDVFRNKYGFTLMVRVAPWNDKPNVVLPNDDTLVLVENTQLIITQDDFTVIDNDDQPQRLSYTIQYQPGYNIGYFELSDALGVRARITSFTQEDIELQKIRYVHRGSRHQQLRIQVSDGKDMSDPRILKIHAVPLRLSVLRNTGLVTTNAAISLIHRDNLTFTTNSRNHQSDIHYEITDPPYYGEIQKQQYSDNSWAVVSTFTQNHIDNSRLRYVHNGDQRSTGDYFVFRASTLNVQSESFEFEIRVIETRAYLERNLGLVLEGIREGTITTNELHAASSVPSHSTTEIVYRIIATPRYGHLIKLVHLPNKIRKRRLNVGSNITQADIDANNIVFRFHRTLYDPIDDNFEFQILIPGHMSNVSIFSLHYFPAKSDVHTINNGLNDVLEGGSKVVTPEDLFIEMSGADHFQFSIIGGPKHGVIQLVNPSTGNFINYNTSKFTSVDLQESKVYYRHDDSENHEDVFRYIATPVFEETDDIIQELQELRGHFEIRIQLRNDNPPEILTNKVFTVVANQGKIITTDDIEFFDPDVNYDSNNLRYILHDIPVGEFLLAFNHSIRLEEFTQRQLMDGEVFYRHSGAHRGTITIWVSDGELYTTEGLDIEASQPYVRLVNNTGLLVEKGSFVSILPSNLSVQSNVDIDFKHVRIIITKPPMYGFIKKSGLEKARFNLHDMRENLVIYEHDNSDNLNDHFSFTIRVQDLTVEGRVNVRVTLANHLSPPKVDSNRDAAVDQLGVLILATDILNISHPDTLPSDIIYTITTYPSYGILSLVGSDTERLSNFTQKDIDDGKLQYQNIDGNHDHDMFLFDVTNGVTSLNSLDKVIDIVPTVIPMDVVNFSIKEGESHLIGNDIIQVRHKYFSDQPLQFFIVKSPSHVQYVHDGSDTTEDDFAVQVRLVGRDKQSDPHTVHVAIMPINDESPQIINNNKLSVWAGSTTPITREHLLADDNDTLPDGLMYSVGDLTHGSLALRDSPSESIRNFTQAHIDRGDVVFIHRGAISFMFGFEVSDGANTPATGKFNIQAFPLKMNIIKNEPLLVYPGVIQPLSPANLLVTTNDLNQTRPVVFSLKTKFSNGKLVRNFNGSWEEVVTFWQEQVDRGEIAYQNTKSTGDWLDTDSCEFDVNTAHAPSIEKKTFSVIISFQNINQENRWELLNVHPGFIKTSAQSPEESKYRRTDYVNVFNISVDAINDQPFELVTTYPGIEVVQGFSKLIGQNQLKTLDPDTPPSEITYEIQSPPNNGYVAKKGEPRNRISRFTQEDVNQNRIYFVQDGSKDSGAFYFKVTDGRYKPLYKVFNIRVHPLRLEMVNISDIMIHQGRVSVILTRDNFDILTNGKRQHVWYNVTRSPMFGQLYMHNSRVHQFSQRDIDQGNVAYIQTDLSGMRDQFDFILYDMQNILPPRQIGIRVKSQVKQSDTPFHALPGQGAVIPLAALDATSLASATKSNPVFWVTELPSYGEL</sequence>
<feature type="repeat" description="CSPG" evidence="5">
    <location>
        <begin position="1436"/>
        <end position="1526"/>
    </location>
</feature>
<feature type="domain" description="Laminin G" evidence="6">
    <location>
        <begin position="183"/>
        <end position="365"/>
    </location>
</feature>
<comment type="caution">
    <text evidence="4">Lacks conserved residue(s) required for the propagation of feature annotation.</text>
</comment>
<dbReference type="Pfam" id="PF16184">
    <property type="entry name" value="Cadherin_3"/>
    <property type="match status" value="11"/>
</dbReference>
<dbReference type="EMBL" id="AMQN01007344">
    <property type="status" value="NOT_ANNOTATED_CDS"/>
    <property type="molecule type" value="Genomic_DNA"/>
</dbReference>
<dbReference type="Gene3D" id="2.60.120.200">
    <property type="match status" value="2"/>
</dbReference>
<feature type="repeat" description="CSPG" evidence="5">
    <location>
        <begin position="1709"/>
        <end position="1801"/>
    </location>
</feature>
<dbReference type="InterPro" id="IPR013320">
    <property type="entry name" value="ConA-like_dom_sf"/>
</dbReference>
<reference evidence="8" key="3">
    <citation type="submission" date="2015-06" db="UniProtKB">
        <authorList>
            <consortium name="EnsemblMetazoa"/>
        </authorList>
    </citation>
    <scope>IDENTIFICATION</scope>
</reference>
<dbReference type="SUPFAM" id="SSF49899">
    <property type="entry name" value="Concanavalin A-like lectins/glucanases"/>
    <property type="match status" value="2"/>
</dbReference>
<dbReference type="EnsemblMetazoa" id="CapteT71887">
    <property type="protein sequence ID" value="CapteP71887"/>
    <property type="gene ID" value="CapteG71887"/>
</dbReference>
<dbReference type="GO" id="GO:0009653">
    <property type="term" value="P:anatomical structure morphogenesis"/>
    <property type="evidence" value="ECO:0007669"/>
    <property type="project" value="TreeGrafter"/>
</dbReference>
<reference evidence="9" key="1">
    <citation type="submission" date="2012-12" db="EMBL/GenBank/DDBJ databases">
        <authorList>
            <person name="Hellsten U."/>
            <person name="Grimwood J."/>
            <person name="Chapman J.A."/>
            <person name="Shapiro H."/>
            <person name="Aerts A."/>
            <person name="Otillar R.P."/>
            <person name="Terry A.Y."/>
            <person name="Boore J.L."/>
            <person name="Simakov O."/>
            <person name="Marletaz F."/>
            <person name="Cho S.-J."/>
            <person name="Edsinger-Gonzales E."/>
            <person name="Havlak P."/>
            <person name="Kuo D.-H."/>
            <person name="Larsson T."/>
            <person name="Lv J."/>
            <person name="Arendt D."/>
            <person name="Savage R."/>
            <person name="Osoegawa K."/>
            <person name="de Jong P."/>
            <person name="Lindberg D.R."/>
            <person name="Seaver E.C."/>
            <person name="Weisblat D.A."/>
            <person name="Putnam N.H."/>
            <person name="Grigoriev I.V."/>
            <person name="Rokhsar D.S."/>
        </authorList>
    </citation>
    <scope>NUCLEOTIDE SEQUENCE</scope>
    <source>
        <strain evidence="9">I ESC-2004</strain>
    </source>
</reference>
<feature type="non-terminal residue" evidence="7">
    <location>
        <position position="1"/>
    </location>
</feature>
<evidence type="ECO:0000256" key="1">
    <source>
        <dbReference type="ARBA" id="ARBA00022729"/>
    </source>
</evidence>
<dbReference type="Pfam" id="PF02210">
    <property type="entry name" value="Laminin_G_2"/>
    <property type="match status" value="2"/>
</dbReference>
<name>R7UTM2_CAPTE</name>
<feature type="repeat" description="CSPG" evidence="5">
    <location>
        <begin position="654"/>
        <end position="750"/>
    </location>
</feature>
<proteinExistence type="predicted"/>
<gene>
    <name evidence="7" type="ORF">CAPTEDRAFT_71887</name>
</gene>
<evidence type="ECO:0000256" key="4">
    <source>
        <dbReference type="PROSITE-ProRule" id="PRU00122"/>
    </source>
</evidence>
<evidence type="ECO:0000256" key="5">
    <source>
        <dbReference type="PROSITE-ProRule" id="PRU01201"/>
    </source>
</evidence>
<evidence type="ECO:0000313" key="9">
    <source>
        <dbReference type="Proteomes" id="UP000014760"/>
    </source>
</evidence>
<accession>R7UTM2</accession>
<dbReference type="CDD" id="cd00110">
    <property type="entry name" value="LamG"/>
    <property type="match status" value="2"/>
</dbReference>
<keyword evidence="9" id="KW-1185">Reference proteome</keyword>